<dbReference type="Proteomes" id="UP001501821">
    <property type="component" value="Unassembled WGS sequence"/>
</dbReference>
<protein>
    <submittedName>
        <fullName evidence="2">DUF58 domain-containing protein</fullName>
    </submittedName>
</protein>
<keyword evidence="3" id="KW-1185">Reference proteome</keyword>
<organism evidence="2 3">
    <name type="scientific">Nocardioides panacisoli</name>
    <dbReference type="NCBI Taxonomy" id="627624"/>
    <lineage>
        <taxon>Bacteria</taxon>
        <taxon>Bacillati</taxon>
        <taxon>Actinomycetota</taxon>
        <taxon>Actinomycetes</taxon>
        <taxon>Propionibacteriales</taxon>
        <taxon>Nocardioidaceae</taxon>
        <taxon>Nocardioides</taxon>
    </lineage>
</organism>
<dbReference type="PANTHER" id="PTHR33608">
    <property type="entry name" value="BLL2464 PROTEIN"/>
    <property type="match status" value="1"/>
</dbReference>
<gene>
    <name evidence="2" type="ORF">GCM10022242_03600</name>
</gene>
<feature type="domain" description="DUF58" evidence="1">
    <location>
        <begin position="40"/>
        <end position="217"/>
    </location>
</feature>
<sequence>MAHLTRVKARLSIHAHRKVRGLLEGEYAAIQIGRGIDFQDLREYVRGDDVKDLDWKASARTRTLLIKRYVAERRHTVLLCVSTGRSMAAMNDAQHSKRELAVFIAGVMGYLATRHKDMVALVHGDARSQHVRPPDTGELHLERLLATVHDAISPDGDPGDLAAVLQYAVRAIRRRTILVVISDEPDVSPDTADALRRLRAQHEVLFFTIGDLDPTAVSPGGAHLRDLVDVDARSAVPDWLRDDRRLAEEYAALVRAEEDGLRRGLEQLGVVHERVHDNDSAITAVFRLLERHRHARHR</sequence>
<dbReference type="RefSeq" id="WP_344772067.1">
    <property type="nucleotide sequence ID" value="NZ_BAABAH010000001.1"/>
</dbReference>
<dbReference type="InterPro" id="IPR036465">
    <property type="entry name" value="vWFA_dom_sf"/>
</dbReference>
<dbReference type="PANTHER" id="PTHR33608:SF6">
    <property type="entry name" value="BLL2464 PROTEIN"/>
    <property type="match status" value="1"/>
</dbReference>
<dbReference type="SUPFAM" id="SSF53300">
    <property type="entry name" value="vWA-like"/>
    <property type="match status" value="1"/>
</dbReference>
<accession>A0ABP7HUX5</accession>
<comment type="caution">
    <text evidence="2">The sequence shown here is derived from an EMBL/GenBank/DDBJ whole genome shotgun (WGS) entry which is preliminary data.</text>
</comment>
<dbReference type="Pfam" id="PF01882">
    <property type="entry name" value="DUF58"/>
    <property type="match status" value="1"/>
</dbReference>
<dbReference type="Gene3D" id="3.40.50.410">
    <property type="entry name" value="von Willebrand factor, type A domain"/>
    <property type="match status" value="1"/>
</dbReference>
<evidence type="ECO:0000313" key="3">
    <source>
        <dbReference type="Proteomes" id="UP001501821"/>
    </source>
</evidence>
<dbReference type="InterPro" id="IPR002881">
    <property type="entry name" value="DUF58"/>
</dbReference>
<dbReference type="EMBL" id="BAABAH010000001">
    <property type="protein sequence ID" value="GAA3803689.1"/>
    <property type="molecule type" value="Genomic_DNA"/>
</dbReference>
<evidence type="ECO:0000313" key="2">
    <source>
        <dbReference type="EMBL" id="GAA3803689.1"/>
    </source>
</evidence>
<evidence type="ECO:0000259" key="1">
    <source>
        <dbReference type="Pfam" id="PF01882"/>
    </source>
</evidence>
<name>A0ABP7HUX5_9ACTN</name>
<proteinExistence type="predicted"/>
<reference evidence="3" key="1">
    <citation type="journal article" date="2019" name="Int. J. Syst. Evol. Microbiol.">
        <title>The Global Catalogue of Microorganisms (GCM) 10K type strain sequencing project: providing services to taxonomists for standard genome sequencing and annotation.</title>
        <authorList>
            <consortium name="The Broad Institute Genomics Platform"/>
            <consortium name="The Broad Institute Genome Sequencing Center for Infectious Disease"/>
            <person name="Wu L."/>
            <person name="Ma J."/>
        </authorList>
    </citation>
    <scope>NUCLEOTIDE SEQUENCE [LARGE SCALE GENOMIC DNA]</scope>
    <source>
        <strain evidence="3">JCM 16953</strain>
    </source>
</reference>